<dbReference type="Proteomes" id="UP000198935">
    <property type="component" value="Unassembled WGS sequence"/>
</dbReference>
<dbReference type="EMBL" id="FNPI01000001">
    <property type="protein sequence ID" value="SDY33553.1"/>
    <property type="molecule type" value="Genomic_DNA"/>
</dbReference>
<dbReference type="AlphaFoldDB" id="A0A1H3J0L7"/>
<evidence type="ECO:0000313" key="2">
    <source>
        <dbReference type="Proteomes" id="UP000198935"/>
    </source>
</evidence>
<keyword evidence="2" id="KW-1185">Reference proteome</keyword>
<name>A0A1H3J0L7_9BACI</name>
<protein>
    <submittedName>
        <fullName evidence="1">Uncharacterized protein</fullName>
    </submittedName>
</protein>
<reference evidence="2" key="1">
    <citation type="submission" date="2016-10" db="EMBL/GenBank/DDBJ databases">
        <authorList>
            <person name="Varghese N."/>
            <person name="Submissions S."/>
        </authorList>
    </citation>
    <scope>NUCLEOTIDE SEQUENCE [LARGE SCALE GENOMIC DNA]</scope>
    <source>
        <strain evidence="2">SP</strain>
    </source>
</reference>
<sequence>MSVLLPCFLGKKVYQDSTNERYYVVKYEEPFGKTKKLALLFDQDNPVIFAVLNKDGDFLDSFFLSKKTTAASKNAMERYKKIADRKKQYRVTQDDLRDALKTPDEAKMKNENIMKHLVDEHLEDIKQLWPSRLLTLQKTDGKTNRSLILAALEEALELANGAKALQFLVRHRFDNYVPNLSIHFPAHPQLLEDVKKYYLTDNQVAIVQQFLLHAARTTPLDRHDLVELLLSTANKIDQIHYSKILRQLLSHLFKRAKDEVNQSPKDWLNHTIHDKKLKQSIALSLKKKTG</sequence>
<evidence type="ECO:0000313" key="1">
    <source>
        <dbReference type="EMBL" id="SDY33553.1"/>
    </source>
</evidence>
<gene>
    <name evidence="1" type="ORF">SAMN05421736_101988</name>
</gene>
<organism evidence="1 2">
    <name type="scientific">Evansella caseinilytica</name>
    <dbReference type="NCBI Taxonomy" id="1503961"/>
    <lineage>
        <taxon>Bacteria</taxon>
        <taxon>Bacillati</taxon>
        <taxon>Bacillota</taxon>
        <taxon>Bacilli</taxon>
        <taxon>Bacillales</taxon>
        <taxon>Bacillaceae</taxon>
        <taxon>Evansella</taxon>
    </lineage>
</organism>
<accession>A0A1H3J0L7</accession>
<proteinExistence type="predicted"/>
<dbReference type="OrthoDB" id="2803442at2"/>